<dbReference type="EMBL" id="FONG01000002">
    <property type="protein sequence ID" value="SFE18883.1"/>
    <property type="molecule type" value="Genomic_DNA"/>
</dbReference>
<feature type="region of interest" description="Disordered" evidence="4">
    <location>
        <begin position="103"/>
        <end position="126"/>
    </location>
</feature>
<dbReference type="InterPro" id="IPR016032">
    <property type="entry name" value="Sig_transdc_resp-reg_C-effctor"/>
</dbReference>
<evidence type="ECO:0000256" key="4">
    <source>
        <dbReference type="SAM" id="MobiDB-lite"/>
    </source>
</evidence>
<dbReference type="STRING" id="380248.SAMN05216251_10231"/>
<protein>
    <submittedName>
        <fullName evidence="6">DNA-binding response regulator, NarL/FixJ family, contains REC and HTH domains</fullName>
    </submittedName>
</protein>
<evidence type="ECO:0000313" key="6">
    <source>
        <dbReference type="EMBL" id="SFE18883.1"/>
    </source>
</evidence>
<keyword evidence="3" id="KW-0804">Transcription</keyword>
<evidence type="ECO:0000259" key="5">
    <source>
        <dbReference type="PROSITE" id="PS50043"/>
    </source>
</evidence>
<name>A0A1I1YL54_9ACTN</name>
<evidence type="ECO:0000256" key="1">
    <source>
        <dbReference type="ARBA" id="ARBA00023015"/>
    </source>
</evidence>
<keyword evidence="7" id="KW-1185">Reference proteome</keyword>
<organism evidence="6 7">
    <name type="scientific">Actinacidiphila alni</name>
    <dbReference type="NCBI Taxonomy" id="380248"/>
    <lineage>
        <taxon>Bacteria</taxon>
        <taxon>Bacillati</taxon>
        <taxon>Actinomycetota</taxon>
        <taxon>Actinomycetes</taxon>
        <taxon>Kitasatosporales</taxon>
        <taxon>Streptomycetaceae</taxon>
        <taxon>Actinacidiphila</taxon>
    </lineage>
</organism>
<dbReference type="PROSITE" id="PS50043">
    <property type="entry name" value="HTH_LUXR_2"/>
    <property type="match status" value="1"/>
</dbReference>
<gene>
    <name evidence="6" type="ORF">SAMN05216251_10231</name>
</gene>
<feature type="compositionally biased region" description="Pro residues" evidence="4">
    <location>
        <begin position="107"/>
        <end position="120"/>
    </location>
</feature>
<sequence>MTVATTAFAPLAAAGPMETAGTAGTAETARVRIAIVSPDILAQIRQVFARKNLAVEFVRLPYVEVVVGPGDGPVAGPSPEDAAAPLPRRLCAEYRLSAVAVDGSAPTVPPPSAPVVPPHGPSSTAVAEQPVGDVPGLSRRQHEVMALVSRGARNAEIAARLHVSEKTVKNHINRIFRTLGAGSRVEAVLIWQRGRRDDTARYGAGLPSPAPVRPAPAALAPVPAAPVPPGAAYRRHRPRPATAGTA</sequence>
<dbReference type="GO" id="GO:0006355">
    <property type="term" value="P:regulation of DNA-templated transcription"/>
    <property type="evidence" value="ECO:0007669"/>
    <property type="project" value="InterPro"/>
</dbReference>
<feature type="domain" description="HTH luxR-type" evidence="5">
    <location>
        <begin position="130"/>
        <end position="195"/>
    </location>
</feature>
<proteinExistence type="predicted"/>
<keyword evidence="1" id="KW-0805">Transcription regulation</keyword>
<evidence type="ECO:0000313" key="7">
    <source>
        <dbReference type="Proteomes" id="UP000199323"/>
    </source>
</evidence>
<keyword evidence="2 6" id="KW-0238">DNA-binding</keyword>
<feature type="region of interest" description="Disordered" evidence="4">
    <location>
        <begin position="211"/>
        <end position="246"/>
    </location>
</feature>
<evidence type="ECO:0000256" key="3">
    <source>
        <dbReference type="ARBA" id="ARBA00023163"/>
    </source>
</evidence>
<dbReference type="Gene3D" id="1.10.10.10">
    <property type="entry name" value="Winged helix-like DNA-binding domain superfamily/Winged helix DNA-binding domain"/>
    <property type="match status" value="1"/>
</dbReference>
<dbReference type="GO" id="GO:0003677">
    <property type="term" value="F:DNA binding"/>
    <property type="evidence" value="ECO:0007669"/>
    <property type="project" value="UniProtKB-KW"/>
</dbReference>
<dbReference type="PRINTS" id="PR00038">
    <property type="entry name" value="HTHLUXR"/>
</dbReference>
<dbReference type="PANTHER" id="PTHR44688:SF16">
    <property type="entry name" value="DNA-BINDING TRANSCRIPTIONAL ACTIVATOR DEVR_DOSR"/>
    <property type="match status" value="1"/>
</dbReference>
<dbReference type="Proteomes" id="UP000199323">
    <property type="component" value="Unassembled WGS sequence"/>
</dbReference>
<reference evidence="6 7" key="1">
    <citation type="submission" date="2016-10" db="EMBL/GenBank/DDBJ databases">
        <authorList>
            <person name="de Groot N.N."/>
        </authorList>
    </citation>
    <scope>NUCLEOTIDE SEQUENCE [LARGE SCALE GENOMIC DNA]</scope>
    <source>
        <strain evidence="6 7">CGMCC 4.3510</strain>
    </source>
</reference>
<dbReference type="CDD" id="cd06170">
    <property type="entry name" value="LuxR_C_like"/>
    <property type="match status" value="1"/>
</dbReference>
<accession>A0A1I1YL54</accession>
<dbReference type="SMART" id="SM00421">
    <property type="entry name" value="HTH_LUXR"/>
    <property type="match status" value="1"/>
</dbReference>
<dbReference type="PANTHER" id="PTHR44688">
    <property type="entry name" value="DNA-BINDING TRANSCRIPTIONAL ACTIVATOR DEVR_DOSR"/>
    <property type="match status" value="1"/>
</dbReference>
<dbReference type="Pfam" id="PF00196">
    <property type="entry name" value="GerE"/>
    <property type="match status" value="1"/>
</dbReference>
<dbReference type="OrthoDB" id="4172435at2"/>
<dbReference type="InterPro" id="IPR000792">
    <property type="entry name" value="Tscrpt_reg_LuxR_C"/>
</dbReference>
<dbReference type="SUPFAM" id="SSF46894">
    <property type="entry name" value="C-terminal effector domain of the bipartite response regulators"/>
    <property type="match status" value="1"/>
</dbReference>
<dbReference type="AlphaFoldDB" id="A0A1I1YL54"/>
<evidence type="ECO:0000256" key="2">
    <source>
        <dbReference type="ARBA" id="ARBA00023125"/>
    </source>
</evidence>
<dbReference type="InterPro" id="IPR036388">
    <property type="entry name" value="WH-like_DNA-bd_sf"/>
</dbReference>